<reference evidence="2" key="1">
    <citation type="submission" date="2020-10" db="EMBL/GenBank/DDBJ databases">
        <authorList>
            <person name="Kikuchi T."/>
        </authorList>
    </citation>
    <scope>NUCLEOTIDE SEQUENCE</scope>
    <source>
        <strain evidence="2">NKZ352</strain>
    </source>
</reference>
<evidence type="ECO:0000256" key="1">
    <source>
        <dbReference type="SAM" id="MobiDB-lite"/>
    </source>
</evidence>
<proteinExistence type="predicted"/>
<accession>A0A8S1H5M3</accession>
<dbReference type="AlphaFoldDB" id="A0A8S1H5M3"/>
<dbReference type="Proteomes" id="UP000835052">
    <property type="component" value="Unassembled WGS sequence"/>
</dbReference>
<sequence length="77" mass="9055">MSKNNRRQESGWMFLRRSTDAQAEFTQPAIDQQRPMKQSPSRCEGSWARYRDRSDHRARPKTKFQMILCGSEGCSDE</sequence>
<comment type="caution">
    <text evidence="2">The sequence shown here is derived from an EMBL/GenBank/DDBJ whole genome shotgun (WGS) entry which is preliminary data.</text>
</comment>
<organism evidence="2 3">
    <name type="scientific">Caenorhabditis auriculariae</name>
    <dbReference type="NCBI Taxonomy" id="2777116"/>
    <lineage>
        <taxon>Eukaryota</taxon>
        <taxon>Metazoa</taxon>
        <taxon>Ecdysozoa</taxon>
        <taxon>Nematoda</taxon>
        <taxon>Chromadorea</taxon>
        <taxon>Rhabditida</taxon>
        <taxon>Rhabditina</taxon>
        <taxon>Rhabditomorpha</taxon>
        <taxon>Rhabditoidea</taxon>
        <taxon>Rhabditidae</taxon>
        <taxon>Peloderinae</taxon>
        <taxon>Caenorhabditis</taxon>
    </lineage>
</organism>
<gene>
    <name evidence="2" type="ORF">CAUJ_LOCUS6551</name>
</gene>
<protein>
    <submittedName>
        <fullName evidence="2">Uncharacterized protein</fullName>
    </submittedName>
</protein>
<evidence type="ECO:0000313" key="3">
    <source>
        <dbReference type="Proteomes" id="UP000835052"/>
    </source>
</evidence>
<evidence type="ECO:0000313" key="2">
    <source>
        <dbReference type="EMBL" id="CAD6190632.1"/>
    </source>
</evidence>
<keyword evidence="3" id="KW-1185">Reference proteome</keyword>
<name>A0A8S1H5M3_9PELO</name>
<feature type="region of interest" description="Disordered" evidence="1">
    <location>
        <begin position="27"/>
        <end position="58"/>
    </location>
</feature>
<dbReference type="EMBL" id="CAJGYM010000016">
    <property type="protein sequence ID" value="CAD6190632.1"/>
    <property type="molecule type" value="Genomic_DNA"/>
</dbReference>